<evidence type="ECO:0000313" key="1">
    <source>
        <dbReference type="EMBL" id="MDG5977706.1"/>
    </source>
</evidence>
<dbReference type="OrthoDB" id="9152162at2"/>
<keyword evidence="2" id="KW-1185">Reference proteome</keyword>
<dbReference type="RefSeq" id="WP_157572217.1">
    <property type="nucleotide sequence ID" value="NZ_AOGK01000024.1"/>
</dbReference>
<gene>
    <name evidence="1" type="ORF">H010_20801</name>
</gene>
<organism evidence="1 2">
    <name type="scientific">Hydrogenophaga taeniospiralis CCUG 15921</name>
    <dbReference type="NCBI Taxonomy" id="1281780"/>
    <lineage>
        <taxon>Bacteria</taxon>
        <taxon>Pseudomonadati</taxon>
        <taxon>Pseudomonadota</taxon>
        <taxon>Betaproteobacteria</taxon>
        <taxon>Burkholderiales</taxon>
        <taxon>Comamonadaceae</taxon>
        <taxon>Hydrogenophaga</taxon>
    </lineage>
</organism>
<comment type="caution">
    <text evidence="1">The sequence shown here is derived from an EMBL/GenBank/DDBJ whole genome shotgun (WGS) entry which is preliminary data.</text>
</comment>
<dbReference type="AlphaFoldDB" id="A0A9X4NWN5"/>
<evidence type="ECO:0000313" key="2">
    <source>
        <dbReference type="Proteomes" id="UP001152876"/>
    </source>
</evidence>
<sequence>MPATFHPSPERSSLLLKPHTILYPPVPRGSGKVAEDLAHELNTDLDTVWKPMHGMLDCSDSLLTLRYFSVQSLQMRLGQLMQGRSMLLSPEINLFLKGRFDHVYVTTASYRRFAAGTGQVLGDPRNLPLYFDVPGRRLVIDVSRSFVAKSSQVTAGATQGLIALAESPSLKGHVERLWVALDPECPPGLVTLAVDVLQETVRCITRHVLREPNLQLTPPAQRLVEDVGARRIAQALLTSSADETHATVEAFAALWRQGLATVPG</sequence>
<proteinExistence type="predicted"/>
<accession>A0A9X4NWN5</accession>
<protein>
    <submittedName>
        <fullName evidence="1">Uncharacterized protein</fullName>
    </submittedName>
</protein>
<reference evidence="1" key="1">
    <citation type="submission" date="2013-01" db="EMBL/GenBank/DDBJ databases">
        <title>Genome draft of Hydrogenophaga taeniospiralis 2K1.</title>
        <authorList>
            <person name="Gomila M."/>
            <person name="Lalucat J."/>
        </authorList>
    </citation>
    <scope>NUCLEOTIDE SEQUENCE</scope>
    <source>
        <strain evidence="1">CCUG 15921</strain>
    </source>
</reference>
<dbReference type="Proteomes" id="UP001152876">
    <property type="component" value="Unassembled WGS sequence"/>
</dbReference>
<dbReference type="EMBL" id="AOGK01000024">
    <property type="protein sequence ID" value="MDG5977706.1"/>
    <property type="molecule type" value="Genomic_DNA"/>
</dbReference>
<name>A0A9X4NWN5_9BURK</name>